<dbReference type="RefSeq" id="WP_203858475.1">
    <property type="nucleotide sequence ID" value="NZ_BAAAZQ010000001.1"/>
</dbReference>
<dbReference type="InterPro" id="IPR026893">
    <property type="entry name" value="Tyr/Ser_Pase_IphP-type"/>
</dbReference>
<dbReference type="Gene3D" id="3.90.190.10">
    <property type="entry name" value="Protein tyrosine phosphatase superfamily"/>
    <property type="match status" value="1"/>
</dbReference>
<dbReference type="EMBL" id="BONX01000023">
    <property type="protein sequence ID" value="GIG96969.1"/>
    <property type="molecule type" value="Genomic_DNA"/>
</dbReference>
<keyword evidence="4" id="KW-1185">Reference proteome</keyword>
<dbReference type="InterPro" id="IPR016130">
    <property type="entry name" value="Tyr_Pase_AS"/>
</dbReference>
<evidence type="ECO:0000256" key="1">
    <source>
        <dbReference type="ARBA" id="ARBA00009580"/>
    </source>
</evidence>
<sequence length="245" mass="26390">MDGTSTGTAAFETLFNFRDVGGVPGLDGRPVRRERLYRSDSPHRVDGIDREAFAALGIRTVVDLRRPAEVHRHGRVPAYDGLVYQHIHPEHPLWEESAYSEELGLPRWLADRYHDLATTGSAGLVAAIEVIADAEAAPVLVHCVAGKDRTGVVCALTLSLLGVADSDIADDYARSTAASARFSAWLASTMPDEPPLPAPFLASPAEAMTLFLAELRARHGSIPNYLANAGLTPSHIDALRTHLLG</sequence>
<dbReference type="PROSITE" id="PS50056">
    <property type="entry name" value="TYR_PHOSPHATASE_2"/>
    <property type="match status" value="1"/>
</dbReference>
<reference evidence="3 4" key="1">
    <citation type="submission" date="2021-01" db="EMBL/GenBank/DDBJ databases">
        <title>Whole genome shotgun sequence of Plantactinospora mayteni NBRC 109088.</title>
        <authorList>
            <person name="Komaki H."/>
            <person name="Tamura T."/>
        </authorList>
    </citation>
    <scope>NUCLEOTIDE SEQUENCE [LARGE SCALE GENOMIC DNA]</scope>
    <source>
        <strain evidence="3 4">NBRC 109088</strain>
    </source>
</reference>
<gene>
    <name evidence="3" type="ORF">Pma05_35420</name>
</gene>
<comment type="caution">
    <text evidence="3">The sequence shown here is derived from an EMBL/GenBank/DDBJ whole genome shotgun (WGS) entry which is preliminary data.</text>
</comment>
<dbReference type="SUPFAM" id="SSF52799">
    <property type="entry name" value="(Phosphotyrosine protein) phosphatases II"/>
    <property type="match status" value="1"/>
</dbReference>
<dbReference type="Pfam" id="PF13350">
    <property type="entry name" value="Y_phosphatase3"/>
    <property type="match status" value="1"/>
</dbReference>
<dbReference type="PANTHER" id="PTHR31126:SF1">
    <property type="entry name" value="TYROSINE SPECIFIC PROTEIN PHOSPHATASES DOMAIN-CONTAINING PROTEIN"/>
    <property type="match status" value="1"/>
</dbReference>
<accession>A0ABQ4EQM0</accession>
<organism evidence="3 4">
    <name type="scientific">Plantactinospora mayteni</name>
    <dbReference type="NCBI Taxonomy" id="566021"/>
    <lineage>
        <taxon>Bacteria</taxon>
        <taxon>Bacillati</taxon>
        <taxon>Actinomycetota</taxon>
        <taxon>Actinomycetes</taxon>
        <taxon>Micromonosporales</taxon>
        <taxon>Micromonosporaceae</taxon>
        <taxon>Plantactinospora</taxon>
    </lineage>
</organism>
<dbReference type="Proteomes" id="UP000621500">
    <property type="component" value="Unassembled WGS sequence"/>
</dbReference>
<dbReference type="InterPro" id="IPR029021">
    <property type="entry name" value="Prot-tyrosine_phosphatase-like"/>
</dbReference>
<dbReference type="InterPro" id="IPR000387">
    <property type="entry name" value="Tyr_Pase_dom"/>
</dbReference>
<evidence type="ECO:0000313" key="3">
    <source>
        <dbReference type="EMBL" id="GIG96969.1"/>
    </source>
</evidence>
<dbReference type="PANTHER" id="PTHR31126">
    <property type="entry name" value="TYROSINE-PROTEIN PHOSPHATASE"/>
    <property type="match status" value="1"/>
</dbReference>
<evidence type="ECO:0000259" key="2">
    <source>
        <dbReference type="PROSITE" id="PS50056"/>
    </source>
</evidence>
<dbReference type="PROSITE" id="PS00383">
    <property type="entry name" value="TYR_PHOSPHATASE_1"/>
    <property type="match status" value="1"/>
</dbReference>
<protein>
    <submittedName>
        <fullName evidence="3">Protein-tyrosine-phosphatase</fullName>
    </submittedName>
</protein>
<name>A0ABQ4EQM0_9ACTN</name>
<feature type="domain" description="Tyrosine specific protein phosphatases" evidence="2">
    <location>
        <begin position="122"/>
        <end position="158"/>
    </location>
</feature>
<proteinExistence type="inferred from homology"/>
<comment type="similarity">
    <text evidence="1">Belongs to the protein-tyrosine phosphatase family.</text>
</comment>
<evidence type="ECO:0000313" key="4">
    <source>
        <dbReference type="Proteomes" id="UP000621500"/>
    </source>
</evidence>